<dbReference type="InterPro" id="IPR019498">
    <property type="entry name" value="MENTAL"/>
</dbReference>
<dbReference type="Pfam" id="PF01852">
    <property type="entry name" value="START"/>
    <property type="match status" value="1"/>
</dbReference>
<gene>
    <name evidence="9" type="primary">STARD3</name>
</gene>
<dbReference type="AlphaFoldDB" id="A0A8C3UUX8"/>
<evidence type="ECO:0000259" key="7">
    <source>
        <dbReference type="PROSITE" id="PS50848"/>
    </source>
</evidence>
<evidence type="ECO:0000256" key="3">
    <source>
        <dbReference type="ARBA" id="ARBA00022692"/>
    </source>
</evidence>
<dbReference type="GO" id="GO:0015485">
    <property type="term" value="F:cholesterol binding"/>
    <property type="evidence" value="ECO:0007669"/>
    <property type="project" value="TreeGrafter"/>
</dbReference>
<dbReference type="InterPro" id="IPR023393">
    <property type="entry name" value="START-like_dom_sf"/>
</dbReference>
<dbReference type="GO" id="GO:0005789">
    <property type="term" value="C:endoplasmic reticulum membrane"/>
    <property type="evidence" value="ECO:0007669"/>
    <property type="project" value="TreeGrafter"/>
</dbReference>
<evidence type="ECO:0000313" key="9">
    <source>
        <dbReference type="Ensembl" id="ENSCUSP00005019161.1"/>
    </source>
</evidence>
<evidence type="ECO:0000256" key="4">
    <source>
        <dbReference type="ARBA" id="ARBA00023136"/>
    </source>
</evidence>
<reference evidence="9" key="1">
    <citation type="submission" date="2020-10" db="EMBL/GenBank/DDBJ databases">
        <title>Catharus ustulatus (Swainson's thrush) genome, bCatUst1, primary haplotype v2.</title>
        <authorList>
            <person name="Delmore K."/>
            <person name="Vafadar M."/>
            <person name="Formenti G."/>
            <person name="Chow W."/>
            <person name="Pelan S."/>
            <person name="Howe K."/>
            <person name="Rhie A."/>
            <person name="Mountcastle J."/>
            <person name="Haase B."/>
            <person name="Fedrigo O."/>
            <person name="Jarvis E.D."/>
        </authorList>
    </citation>
    <scope>NUCLEOTIDE SEQUENCE [LARGE SCALE GENOMIC DNA]</scope>
</reference>
<dbReference type="SUPFAM" id="SSF55961">
    <property type="entry name" value="Bet v1-like"/>
    <property type="match status" value="1"/>
</dbReference>
<feature type="domain" description="MENTAL" evidence="8">
    <location>
        <begin position="44"/>
        <end position="214"/>
    </location>
</feature>
<dbReference type="Gene3D" id="3.30.530.20">
    <property type="match status" value="1"/>
</dbReference>
<keyword evidence="10" id="KW-1185">Reference proteome</keyword>
<dbReference type="PANTHER" id="PTHR46121:SF2">
    <property type="entry name" value="STAR-RELATED LIPID TRANSFER PROTEIN 3"/>
    <property type="match status" value="1"/>
</dbReference>
<dbReference type="InterPro" id="IPR002913">
    <property type="entry name" value="START_lipid-bd_dom"/>
</dbReference>
<feature type="region of interest" description="Disordered" evidence="5">
    <location>
        <begin position="339"/>
        <end position="360"/>
    </location>
</feature>
<dbReference type="Ensembl" id="ENSCUST00005019888.1">
    <property type="protein sequence ID" value="ENSCUSP00005019161.1"/>
    <property type="gene ID" value="ENSCUSG00005012284.1"/>
</dbReference>
<keyword evidence="6" id="KW-1133">Transmembrane helix</keyword>
<evidence type="ECO:0000313" key="10">
    <source>
        <dbReference type="Proteomes" id="UP000694563"/>
    </source>
</evidence>
<dbReference type="GO" id="GO:0099044">
    <property type="term" value="P:vesicle tethering to endoplasmic reticulum"/>
    <property type="evidence" value="ECO:0007669"/>
    <property type="project" value="TreeGrafter"/>
</dbReference>
<dbReference type="GO" id="GO:0005765">
    <property type="term" value="C:lysosomal membrane"/>
    <property type="evidence" value="ECO:0007669"/>
    <property type="project" value="TreeGrafter"/>
</dbReference>
<evidence type="ECO:0000256" key="6">
    <source>
        <dbReference type="SAM" id="Phobius"/>
    </source>
</evidence>
<dbReference type="Pfam" id="PF10457">
    <property type="entry name" value="MENTAL"/>
    <property type="match status" value="1"/>
</dbReference>
<reference evidence="9" key="3">
    <citation type="submission" date="2025-09" db="UniProtKB">
        <authorList>
            <consortium name="Ensembl"/>
        </authorList>
    </citation>
    <scope>IDENTIFICATION</scope>
</reference>
<name>A0A8C3UUX8_CATUS</name>
<evidence type="ECO:0000256" key="1">
    <source>
        <dbReference type="ARBA" id="ARBA00004107"/>
    </source>
</evidence>
<protein>
    <submittedName>
        <fullName evidence="9">StAR related lipid transfer domain containing 3</fullName>
    </submittedName>
</protein>
<dbReference type="PROSITE" id="PS50848">
    <property type="entry name" value="START"/>
    <property type="match status" value="1"/>
</dbReference>
<dbReference type="GO" id="GO:0031902">
    <property type="term" value="C:late endosome membrane"/>
    <property type="evidence" value="ECO:0007669"/>
    <property type="project" value="UniProtKB-SubCell"/>
</dbReference>
<dbReference type="InterPro" id="IPR051869">
    <property type="entry name" value="STARD3"/>
</dbReference>
<dbReference type="PROSITE" id="PS51439">
    <property type="entry name" value="MENTAL"/>
    <property type="match status" value="1"/>
</dbReference>
<dbReference type="Proteomes" id="UP000694563">
    <property type="component" value="Chromosome 23"/>
</dbReference>
<dbReference type="SMART" id="SM00234">
    <property type="entry name" value="START"/>
    <property type="match status" value="1"/>
</dbReference>
<feature type="transmembrane region" description="Helical" evidence="6">
    <location>
        <begin position="51"/>
        <end position="72"/>
    </location>
</feature>
<keyword evidence="3 6" id="KW-0812">Transmembrane</keyword>
<accession>A0A8C3UUX8</accession>
<feature type="transmembrane region" description="Helical" evidence="6">
    <location>
        <begin position="119"/>
        <end position="139"/>
    </location>
</feature>
<comment type="similarity">
    <text evidence="2">Belongs to the STARD3 family.</text>
</comment>
<reference evidence="9" key="2">
    <citation type="submission" date="2025-08" db="UniProtKB">
        <authorList>
            <consortium name="Ensembl"/>
        </authorList>
    </citation>
    <scope>IDENTIFICATION</scope>
</reference>
<feature type="domain" description="START" evidence="7">
    <location>
        <begin position="227"/>
        <end position="344"/>
    </location>
</feature>
<sequence>MSKPTELQHDLERSLPAIASISSSFSQSQGFSPYFFSPEKRKAISDVRRTFCLFVTFDLLFISLLWIIELNTKVGIKDNLKDEIINYKFKTSFFDIFLLALFRFVVLLLGYAVVRLRHWWVIAVTTLVSSAFLIVKVILSELLTKGAFGYLLPIVSFVIAWLETWFLDFKVLTQEAEEERWFLAAQAAASRPLLYPRALSEGQFYSPPESFAGSDNESDEEGVGRKALTTQEKEYVRQGKEAMEVVDQILAQEENWKFEKNNDFGDVVYTFEIPFHGKTFILKAFLQCSPEMVYQEVILQPEKMILWNRTVAACQILQRVEDNTIVSYDVAAGAAGGVVSPRSVHPNPKHPPKPQGNPSGALRMIWAAGSSARAGWLCSNTPKSEQSLKFPPGRILRAPNLGQPSSQVSMLGSALSLRSHNPATTSPSSPASRMCPLHIPGVFLNPFFAQGFRERASDREEEGQVRFLRDVDHAQPEASALQVRQVRGRCCFFI</sequence>
<organism evidence="9 10">
    <name type="scientific">Catharus ustulatus</name>
    <name type="common">Russet-backed thrush</name>
    <name type="synonym">Hylocichla ustulatus</name>
    <dbReference type="NCBI Taxonomy" id="91951"/>
    <lineage>
        <taxon>Eukaryota</taxon>
        <taxon>Metazoa</taxon>
        <taxon>Chordata</taxon>
        <taxon>Craniata</taxon>
        <taxon>Vertebrata</taxon>
        <taxon>Euteleostomi</taxon>
        <taxon>Archelosauria</taxon>
        <taxon>Archosauria</taxon>
        <taxon>Dinosauria</taxon>
        <taxon>Saurischia</taxon>
        <taxon>Theropoda</taxon>
        <taxon>Coelurosauria</taxon>
        <taxon>Aves</taxon>
        <taxon>Neognathae</taxon>
        <taxon>Neoaves</taxon>
        <taxon>Telluraves</taxon>
        <taxon>Australaves</taxon>
        <taxon>Passeriformes</taxon>
        <taxon>Turdidae</taxon>
        <taxon>Catharus</taxon>
    </lineage>
</organism>
<dbReference type="PANTHER" id="PTHR46121">
    <property type="entry name" value="STEROIDOGENIC ACUTE REGULATORY PROTEIN-LIKE"/>
    <property type="match status" value="1"/>
</dbReference>
<dbReference type="GO" id="GO:0030301">
    <property type="term" value="P:cholesterol transport"/>
    <property type="evidence" value="ECO:0007669"/>
    <property type="project" value="TreeGrafter"/>
</dbReference>
<evidence type="ECO:0000256" key="5">
    <source>
        <dbReference type="SAM" id="MobiDB-lite"/>
    </source>
</evidence>
<evidence type="ECO:0000259" key="8">
    <source>
        <dbReference type="PROSITE" id="PS51439"/>
    </source>
</evidence>
<dbReference type="GO" id="GO:0140284">
    <property type="term" value="C:endoplasmic reticulum-endosome membrane contact site"/>
    <property type="evidence" value="ECO:0007669"/>
    <property type="project" value="TreeGrafter"/>
</dbReference>
<comment type="subcellular location">
    <subcellularLocation>
        <location evidence="1">Late endosome membrane</location>
        <topology evidence="1">Multi-pass membrane protein</topology>
    </subcellularLocation>
</comment>
<evidence type="ECO:0000256" key="2">
    <source>
        <dbReference type="ARBA" id="ARBA00010909"/>
    </source>
</evidence>
<proteinExistence type="inferred from homology"/>
<keyword evidence="4 6" id="KW-0472">Membrane</keyword>
<feature type="transmembrane region" description="Helical" evidence="6">
    <location>
        <begin position="93"/>
        <end position="113"/>
    </location>
</feature>
<feature type="region of interest" description="Disordered" evidence="5">
    <location>
        <begin position="383"/>
        <end position="404"/>
    </location>
</feature>